<dbReference type="EMBL" id="BJXK01000022">
    <property type="protein sequence ID" value="GEM81406.1"/>
    <property type="molecule type" value="Genomic_DNA"/>
</dbReference>
<dbReference type="Proteomes" id="UP000321113">
    <property type="component" value="Unassembled WGS sequence"/>
</dbReference>
<evidence type="ECO:0000313" key="2">
    <source>
        <dbReference type="Proteomes" id="UP000321113"/>
    </source>
</evidence>
<organism evidence="1 2">
    <name type="scientific">Vibrio superstes NBRC 103154</name>
    <dbReference type="NCBI Taxonomy" id="1219062"/>
    <lineage>
        <taxon>Bacteria</taxon>
        <taxon>Pseudomonadati</taxon>
        <taxon>Pseudomonadota</taxon>
        <taxon>Gammaproteobacteria</taxon>
        <taxon>Vibrionales</taxon>
        <taxon>Vibrionaceae</taxon>
        <taxon>Vibrio</taxon>
    </lineage>
</organism>
<accession>A0A511QXD6</accession>
<dbReference type="AlphaFoldDB" id="A0A511QXD6"/>
<evidence type="ECO:0000313" key="1">
    <source>
        <dbReference type="EMBL" id="GEM81406.1"/>
    </source>
</evidence>
<protein>
    <submittedName>
        <fullName evidence="1">Uncharacterized protein</fullName>
    </submittedName>
</protein>
<dbReference type="RefSeq" id="WP_119008306.1">
    <property type="nucleotide sequence ID" value="NZ_BJXK01000022.1"/>
</dbReference>
<comment type="caution">
    <text evidence="1">The sequence shown here is derived from an EMBL/GenBank/DDBJ whole genome shotgun (WGS) entry which is preliminary data.</text>
</comment>
<dbReference type="OrthoDB" id="5824383at2"/>
<name>A0A511QXD6_9VIBR</name>
<keyword evidence="2" id="KW-1185">Reference proteome</keyword>
<reference evidence="1 2" key="1">
    <citation type="submission" date="2019-07" db="EMBL/GenBank/DDBJ databases">
        <title>Whole genome shotgun sequence of Vibrio superstes NBRC 103154.</title>
        <authorList>
            <person name="Hosoyama A."/>
            <person name="Uohara A."/>
            <person name="Ohji S."/>
            <person name="Ichikawa N."/>
        </authorList>
    </citation>
    <scope>NUCLEOTIDE SEQUENCE [LARGE SCALE GENOMIC DNA]</scope>
    <source>
        <strain evidence="1 2">NBRC 103154</strain>
    </source>
</reference>
<proteinExistence type="predicted"/>
<gene>
    <name evidence="1" type="ORF">VSU01S_36510</name>
</gene>
<sequence length="185" mass="20975">MASPNALLNAVQAMGFSLPTKATSLTVESAQLEQLCEKLSPLFERSKLKHTEHSDLKLLLGVFTLHHERLLHQLRSQQKSLLAMQQVIDESLESQHAKAFKSPLVLEFWLTMHLWLYVQGQLKMDYSLANDYASEAGELIASFSSLSADQLRCEWNESFYASSNTLKEFADKKAGIWSRIAKVFK</sequence>